<dbReference type="Gene3D" id="3.40.50.620">
    <property type="entry name" value="HUPs"/>
    <property type="match status" value="1"/>
</dbReference>
<evidence type="ECO:0000313" key="3">
    <source>
        <dbReference type="Proteomes" id="UP000015347"/>
    </source>
</evidence>
<dbReference type="Gene3D" id="3.90.79.10">
    <property type="entry name" value="Nucleoside Triphosphate Pyrophosphohydrolase"/>
    <property type="match status" value="1"/>
</dbReference>
<gene>
    <name evidence="2" type="ORF">Salmuc_03290</name>
</gene>
<dbReference type="GO" id="GO:0016779">
    <property type="term" value="F:nucleotidyltransferase activity"/>
    <property type="evidence" value="ECO:0007669"/>
    <property type="project" value="UniProtKB-KW"/>
</dbReference>
<protein>
    <submittedName>
        <fullName evidence="2">Nicotinamide-nucleotide adenylyltransferase</fullName>
    </submittedName>
</protein>
<dbReference type="InterPro" id="IPR004821">
    <property type="entry name" value="Cyt_trans-like"/>
</dbReference>
<dbReference type="eggNOG" id="COG1056">
    <property type="taxonomic scope" value="Bacteria"/>
</dbReference>
<dbReference type="InterPro" id="IPR015797">
    <property type="entry name" value="NUDIX_hydrolase-like_dom_sf"/>
</dbReference>
<keyword evidence="2" id="KW-0808">Transferase</keyword>
<sequence>MGKENGKVAVIIGRFQSFHRGHGELLRKAAEISPNILVLVGSSFRPRTPKNWFTFRERRGFIEAAAEDMGIDADIGCLPLVDTLYDNDAWCNNVRTAVNLHKQNTGLDRDADVVIVGYEKDASSDYLNWFRSWGWQEAYIDAICDGGDVLNATDLRKAVMCNGAAGARMLAGTHGEANVERLLSWVDANPETMAYLKSEADYEDAYKAKVAEAEEIFGFAIPVNTADNVVTQNGNILLVTRKNAPGKDLYALPGGHIERDETSLEAAIRELRQETKLNMPAGAIKGRLKDRRIFDHPKRSARAWVRTEVFHFDLEGRAKPEKVKGGDDAKEAFWKPINELTPDMFFEDHFDIIQSMVPNVPFAYSSILMSAIH</sequence>
<dbReference type="PANTHER" id="PTHR43736">
    <property type="entry name" value="ADP-RIBOSE PYROPHOSPHATASE"/>
    <property type="match status" value="1"/>
</dbReference>
<dbReference type="eggNOG" id="COG1051">
    <property type="taxonomic scope" value="Bacteria"/>
</dbReference>
<dbReference type="InterPro" id="IPR014729">
    <property type="entry name" value="Rossmann-like_a/b/a_fold"/>
</dbReference>
<dbReference type="PANTHER" id="PTHR43736:SF1">
    <property type="entry name" value="DIHYDRONEOPTERIN TRIPHOSPHATE DIPHOSPHATASE"/>
    <property type="match status" value="1"/>
</dbReference>
<evidence type="ECO:0000259" key="1">
    <source>
        <dbReference type="PROSITE" id="PS51462"/>
    </source>
</evidence>
<accession>S9QEG6</accession>
<dbReference type="NCBIfam" id="TIGR00125">
    <property type="entry name" value="cyt_tran_rel"/>
    <property type="match status" value="1"/>
</dbReference>
<dbReference type="Pfam" id="PF00293">
    <property type="entry name" value="NUDIX"/>
    <property type="match status" value="1"/>
</dbReference>
<dbReference type="AlphaFoldDB" id="S9QEG6"/>
<proteinExistence type="predicted"/>
<reference evidence="3" key="1">
    <citation type="journal article" date="2014" name="Stand. Genomic Sci.">
        <title>Genome sequence of the exopolysaccharide-producing Salipiger mucosus type strain (DSM 16094(T)), a moderately halophilic member of the Roseobacter clade.</title>
        <authorList>
            <person name="Riedel T."/>
            <person name="Spring S."/>
            <person name="Fiebig A."/>
            <person name="Petersen J."/>
            <person name="Kyrpides N.C."/>
            <person name="Goker M."/>
            <person name="Klenk H.P."/>
        </authorList>
    </citation>
    <scope>NUCLEOTIDE SEQUENCE [LARGE SCALE GENOMIC DNA]</scope>
    <source>
        <strain evidence="3">DSM 16094</strain>
    </source>
</reference>
<dbReference type="SUPFAM" id="SSF55811">
    <property type="entry name" value="Nudix"/>
    <property type="match status" value="1"/>
</dbReference>
<dbReference type="SUPFAM" id="SSF52374">
    <property type="entry name" value="Nucleotidylyl transferase"/>
    <property type="match status" value="1"/>
</dbReference>
<name>S9QEG6_9RHOB</name>
<dbReference type="STRING" id="1123237.Salmuc_03290"/>
<dbReference type="OrthoDB" id="9761969at2"/>
<keyword evidence="2" id="KW-0548">Nucleotidyltransferase</keyword>
<evidence type="ECO:0000313" key="2">
    <source>
        <dbReference type="EMBL" id="EPX77968.1"/>
    </source>
</evidence>
<dbReference type="CDD" id="cd18873">
    <property type="entry name" value="NUDIX_NadM_like"/>
    <property type="match status" value="1"/>
</dbReference>
<comment type="caution">
    <text evidence="2">The sequence shown here is derived from an EMBL/GenBank/DDBJ whole genome shotgun (WGS) entry which is preliminary data.</text>
</comment>
<dbReference type="Proteomes" id="UP000015347">
    <property type="component" value="Unassembled WGS sequence"/>
</dbReference>
<feature type="domain" description="Nudix hydrolase" evidence="1">
    <location>
        <begin position="214"/>
        <end position="357"/>
    </location>
</feature>
<dbReference type="RefSeq" id="WP_020040085.1">
    <property type="nucleotide sequence ID" value="NZ_KE557281.1"/>
</dbReference>
<dbReference type="PROSITE" id="PS51462">
    <property type="entry name" value="NUDIX"/>
    <property type="match status" value="1"/>
</dbReference>
<dbReference type="InterPro" id="IPR000086">
    <property type="entry name" value="NUDIX_hydrolase_dom"/>
</dbReference>
<dbReference type="Pfam" id="PF01467">
    <property type="entry name" value="CTP_transf_like"/>
    <property type="match status" value="1"/>
</dbReference>
<dbReference type="HOGENOM" id="CLU_068406_0_0_5"/>
<keyword evidence="3" id="KW-1185">Reference proteome</keyword>
<dbReference type="EMBL" id="APVH01000042">
    <property type="protein sequence ID" value="EPX77968.1"/>
    <property type="molecule type" value="Genomic_DNA"/>
</dbReference>
<organism evidence="2 3">
    <name type="scientific">Salipiger mucosus DSM 16094</name>
    <dbReference type="NCBI Taxonomy" id="1123237"/>
    <lineage>
        <taxon>Bacteria</taxon>
        <taxon>Pseudomonadati</taxon>
        <taxon>Pseudomonadota</taxon>
        <taxon>Alphaproteobacteria</taxon>
        <taxon>Rhodobacterales</taxon>
        <taxon>Roseobacteraceae</taxon>
        <taxon>Salipiger</taxon>
    </lineage>
</organism>